<keyword evidence="1" id="KW-0436">Ligase</keyword>
<accession>A0A2U8BRU2</accession>
<dbReference type="SUPFAM" id="SSF52440">
    <property type="entry name" value="PreATP-grasp domain"/>
    <property type="match status" value="1"/>
</dbReference>
<name>A0A2U8BRU2_9RICK</name>
<dbReference type="RefSeq" id="WP_108673034.1">
    <property type="nucleotide sequence ID" value="NZ_CP025989.1"/>
</dbReference>
<organism evidence="1 2">
    <name type="scientific">Candidatus Fokinia solitaria</name>
    <dbReference type="NCBI Taxonomy" id="1802984"/>
    <lineage>
        <taxon>Bacteria</taxon>
        <taxon>Pseudomonadati</taxon>
        <taxon>Pseudomonadota</taxon>
        <taxon>Alphaproteobacteria</taxon>
        <taxon>Rickettsiales</taxon>
        <taxon>Candidatus Midichloriaceae</taxon>
        <taxon>Candidatus Fokinia</taxon>
    </lineage>
</organism>
<evidence type="ECO:0000313" key="1">
    <source>
        <dbReference type="EMBL" id="AWD32990.1"/>
    </source>
</evidence>
<sequence>MQGVVLLLCGGFNSNHHTSIASAQNVANLMQKGGINFAIVSLTHSKKCYLLNHSELNIFREFNDINMLNCQEVQLFISDGLKFVAGAHFLKYEVVFSLISPHDEGAMMLQSIIECTNTKYIGNNLCDTLGLYNRDIMYRVLGTFGVLSKKYVILDQETKYEDVDTLLGAGIIIARSLKCEISQQFYAFDNYNEFEKLKAFITTGNYKLCLEKKYHHWEELDVVLHILDSEVTIISMSYVESEIRGGITHSHNNVPYKVLSYQPNLSIHLLEQLKRSVQIICRTYKLCDTAQIRFFIDEKENLYISDIYAIPHFTSEWCLWQYDRVLNFVETLIKHASCKKSLFNEVPLFSAHQ</sequence>
<dbReference type="GO" id="GO:0016874">
    <property type="term" value="F:ligase activity"/>
    <property type="evidence" value="ECO:0007669"/>
    <property type="project" value="UniProtKB-KW"/>
</dbReference>
<reference evidence="1 2" key="1">
    <citation type="journal article" date="2018" name="Genome Biol. Evol.">
        <title>The Genome Sequence of "Candidatus Fokinia solitaria": Insights on Reductive Evolution in Rickettsiales.</title>
        <authorList>
            <person name="Floriano A.M."/>
            <person name="Castelli M."/>
            <person name="Krenek S."/>
            <person name="Berendonk T.U."/>
            <person name="Bazzocchi C."/>
            <person name="Petroni G."/>
            <person name="Sassera D."/>
        </authorList>
    </citation>
    <scope>NUCLEOTIDE SEQUENCE [LARGE SCALE GENOMIC DNA]</scope>
    <source>
        <strain evidence="1">Rio ETE_ALG 3VII</strain>
    </source>
</reference>
<dbReference type="KEGG" id="fso:Fsol_00185"/>
<gene>
    <name evidence="1" type="ORF">Fsol_00185</name>
</gene>
<dbReference type="InterPro" id="IPR016185">
    <property type="entry name" value="PreATP-grasp_dom_sf"/>
</dbReference>
<dbReference type="Proteomes" id="UP000244519">
    <property type="component" value="Chromosome"/>
</dbReference>
<protein>
    <submittedName>
        <fullName evidence="1">D-alanine--D-alanine ligase</fullName>
    </submittedName>
</protein>
<dbReference type="EMBL" id="CP025989">
    <property type="protein sequence ID" value="AWD32990.1"/>
    <property type="molecule type" value="Genomic_DNA"/>
</dbReference>
<evidence type="ECO:0000313" key="2">
    <source>
        <dbReference type="Proteomes" id="UP000244519"/>
    </source>
</evidence>
<dbReference type="AlphaFoldDB" id="A0A2U8BRU2"/>
<dbReference type="Gene3D" id="3.40.50.20">
    <property type="match status" value="1"/>
</dbReference>
<proteinExistence type="predicted"/>
<dbReference type="SUPFAM" id="SSF56059">
    <property type="entry name" value="Glutathione synthetase ATP-binding domain-like"/>
    <property type="match status" value="1"/>
</dbReference>
<keyword evidence="2" id="KW-1185">Reference proteome</keyword>